<keyword evidence="1" id="KW-0732">Signal</keyword>
<dbReference type="Ensembl" id="ENSSDAT00000002628.1">
    <property type="protein sequence ID" value="ENSSDAP00000002275.1"/>
    <property type="gene ID" value="ENSSDAG00000002197.1"/>
</dbReference>
<dbReference type="Proteomes" id="UP000694422">
    <property type="component" value="Unplaced"/>
</dbReference>
<protein>
    <submittedName>
        <fullName evidence="2">Uncharacterized protein</fullName>
    </submittedName>
</protein>
<organism evidence="2 3">
    <name type="scientific">Spermophilus dauricus</name>
    <name type="common">Daurian ground squirrel</name>
    <dbReference type="NCBI Taxonomy" id="99837"/>
    <lineage>
        <taxon>Eukaryota</taxon>
        <taxon>Metazoa</taxon>
        <taxon>Chordata</taxon>
        <taxon>Craniata</taxon>
        <taxon>Vertebrata</taxon>
        <taxon>Euteleostomi</taxon>
        <taxon>Mammalia</taxon>
        <taxon>Eutheria</taxon>
        <taxon>Euarchontoglires</taxon>
        <taxon>Glires</taxon>
        <taxon>Rodentia</taxon>
        <taxon>Sciuromorpha</taxon>
        <taxon>Sciuridae</taxon>
        <taxon>Xerinae</taxon>
        <taxon>Marmotini</taxon>
        <taxon>Spermophilus</taxon>
    </lineage>
</organism>
<name>A0A8C9P4M6_SPEDA</name>
<dbReference type="AlphaFoldDB" id="A0A8C9P4M6"/>
<reference evidence="2" key="1">
    <citation type="submission" date="2025-08" db="UniProtKB">
        <authorList>
            <consortium name="Ensembl"/>
        </authorList>
    </citation>
    <scope>IDENTIFICATION</scope>
</reference>
<reference evidence="2" key="2">
    <citation type="submission" date="2025-09" db="UniProtKB">
        <authorList>
            <consortium name="Ensembl"/>
        </authorList>
    </citation>
    <scope>IDENTIFICATION</scope>
</reference>
<proteinExistence type="predicted"/>
<accession>A0A8C9P4M6</accession>
<evidence type="ECO:0000313" key="2">
    <source>
        <dbReference type="Ensembl" id="ENSSDAP00000002275.1"/>
    </source>
</evidence>
<sequence length="86" mass="10040">MGMLMGPLCVAVAVFLLLVDLMHRRQCWASRYPPGPLPLLRLGNLLQIDFQNMPYPRYKVREMKWWVKLQTWLVVMANGLAILDEI</sequence>
<keyword evidence="3" id="KW-1185">Reference proteome</keyword>
<evidence type="ECO:0000313" key="3">
    <source>
        <dbReference type="Proteomes" id="UP000694422"/>
    </source>
</evidence>
<feature type="signal peptide" evidence="1">
    <location>
        <begin position="1"/>
        <end position="29"/>
    </location>
</feature>
<evidence type="ECO:0000256" key="1">
    <source>
        <dbReference type="SAM" id="SignalP"/>
    </source>
</evidence>
<feature type="chain" id="PRO_5034531224" evidence="1">
    <location>
        <begin position="30"/>
        <end position="86"/>
    </location>
</feature>